<evidence type="ECO:0000256" key="2">
    <source>
        <dbReference type="ARBA" id="ARBA00023288"/>
    </source>
</evidence>
<keyword evidence="2" id="KW-0449">Lipoprotein</keyword>
<keyword evidence="1" id="KW-0519">Myristate</keyword>
<dbReference type="GO" id="GO:0005085">
    <property type="term" value="F:guanyl-nucleotide exchange factor activity"/>
    <property type="evidence" value="ECO:0007669"/>
    <property type="project" value="TreeGrafter"/>
</dbReference>
<protein>
    <submittedName>
        <fullName evidence="3">Uncharacterized protein</fullName>
    </submittedName>
</protein>
<dbReference type="GO" id="GO:0001919">
    <property type="term" value="P:regulation of receptor recycling"/>
    <property type="evidence" value="ECO:0007669"/>
    <property type="project" value="TreeGrafter"/>
</dbReference>
<evidence type="ECO:0000313" key="3">
    <source>
        <dbReference type="EMBL" id="CAD2162883.1"/>
    </source>
</evidence>
<evidence type="ECO:0000256" key="1">
    <source>
        <dbReference type="ARBA" id="ARBA00022707"/>
    </source>
</evidence>
<dbReference type="PANTHER" id="PTHR13401">
    <property type="entry name" value="RAGULATOR COMPLEX PROTEIN LAMTOR1"/>
    <property type="match status" value="1"/>
</dbReference>
<comment type="caution">
    <text evidence="3">The sequence shown here is derived from an EMBL/GenBank/DDBJ whole genome shotgun (WGS) entry which is preliminary data.</text>
</comment>
<dbReference type="GO" id="GO:0043410">
    <property type="term" value="P:positive regulation of MAPK cascade"/>
    <property type="evidence" value="ECO:0007669"/>
    <property type="project" value="TreeGrafter"/>
</dbReference>
<dbReference type="OrthoDB" id="5562028at2759"/>
<dbReference type="GO" id="GO:0071986">
    <property type="term" value="C:Ragulator complex"/>
    <property type="evidence" value="ECO:0007669"/>
    <property type="project" value="TreeGrafter"/>
</dbReference>
<dbReference type="AlphaFoldDB" id="A0A6V7UPS1"/>
<evidence type="ECO:0000313" key="4">
    <source>
        <dbReference type="Proteomes" id="UP000580250"/>
    </source>
</evidence>
<dbReference type="GO" id="GO:0005765">
    <property type="term" value="C:lysosomal membrane"/>
    <property type="evidence" value="ECO:0007669"/>
    <property type="project" value="TreeGrafter"/>
</dbReference>
<dbReference type="Proteomes" id="UP000580250">
    <property type="component" value="Unassembled WGS sequence"/>
</dbReference>
<name>A0A6V7UPS1_MELEN</name>
<accession>A0A6V7UPS1</accession>
<proteinExistence type="predicted"/>
<reference evidence="3 4" key="1">
    <citation type="submission" date="2020-08" db="EMBL/GenBank/DDBJ databases">
        <authorList>
            <person name="Koutsovoulos G."/>
            <person name="Danchin GJ E."/>
        </authorList>
    </citation>
    <scope>NUCLEOTIDE SEQUENCE [LARGE SCALE GENOMIC DNA]</scope>
</reference>
<dbReference type="PANTHER" id="PTHR13401:SF2">
    <property type="entry name" value="RAGULATOR COMPLEX PROTEIN LAMTOR1"/>
    <property type="match status" value="1"/>
</dbReference>
<dbReference type="GO" id="GO:0071230">
    <property type="term" value="P:cellular response to amino acid stimulus"/>
    <property type="evidence" value="ECO:0007669"/>
    <property type="project" value="TreeGrafter"/>
</dbReference>
<dbReference type="EMBL" id="CAJEWN010000094">
    <property type="protein sequence ID" value="CAD2162883.1"/>
    <property type="molecule type" value="Genomic_DNA"/>
</dbReference>
<organism evidence="3 4">
    <name type="scientific">Meloidogyne enterolobii</name>
    <name type="common">Root-knot nematode worm</name>
    <name type="synonym">Meloidogyne mayaguensis</name>
    <dbReference type="NCBI Taxonomy" id="390850"/>
    <lineage>
        <taxon>Eukaryota</taxon>
        <taxon>Metazoa</taxon>
        <taxon>Ecdysozoa</taxon>
        <taxon>Nematoda</taxon>
        <taxon>Chromadorea</taxon>
        <taxon>Rhabditida</taxon>
        <taxon>Tylenchina</taxon>
        <taxon>Tylenchomorpha</taxon>
        <taxon>Tylenchoidea</taxon>
        <taxon>Meloidogynidae</taxon>
        <taxon>Meloidogyninae</taxon>
        <taxon>Meloidogyne</taxon>
    </lineage>
</organism>
<sequence>MSSDTSLLHLLSKFCCCKDNGNDRERLVNNRGAVIEDAYHIPNGNGSGTVTDYVTNSLRPFASDRNMNIAPELQTARSREEEEEELMNRILDRTQQSIIDVTNLENNSLDIDMIQRSRLYVEAVKRHDALLERKKAPSTTTDSSDAHHNHHLVSPLSGLLTNLNNNSTKTFLDSTQCSQCNQEELNLLNKATELFMDAHNLGTQIEFDCYGMERLDKDFLSLAEISYN</sequence>
<gene>
    <name evidence="3" type="ORF">MENT_LOCUS15672</name>
</gene>
<dbReference type="GO" id="GO:0060090">
    <property type="term" value="F:molecular adaptor activity"/>
    <property type="evidence" value="ECO:0007669"/>
    <property type="project" value="TreeGrafter"/>
</dbReference>